<keyword evidence="1" id="KW-0472">Membrane</keyword>
<evidence type="ECO:0000313" key="3">
    <source>
        <dbReference type="EMBL" id="ONM01108.1"/>
    </source>
</evidence>
<keyword evidence="1" id="KW-0812">Transmembrane</keyword>
<dbReference type="OMA" id="WYSAMES"/>
<dbReference type="AlphaFoldDB" id="A0A1D6KCZ4"/>
<feature type="transmembrane region" description="Helical" evidence="1">
    <location>
        <begin position="500"/>
        <end position="517"/>
    </location>
</feature>
<evidence type="ECO:0000259" key="2">
    <source>
        <dbReference type="SMART" id="SM01205"/>
    </source>
</evidence>
<feature type="transmembrane region" description="Helical" evidence="1">
    <location>
        <begin position="343"/>
        <end position="368"/>
    </location>
</feature>
<sequence>MSLLRNRRAAATVAAAAAAAGGGGYPEPPAYNIIPIHDVVMQGEHPSLRFPEVRAAVEALAHAADLPPPPLARAWDAFRADLFDWLGATFDFQLDNVRNQREHLVLLLANAQLRAGGTLPTDHPADVLHHSIARDIRRKLLKNYKTWCSYLGKRPHVHVPSGGRRVAQGVGPDTRRDLLYTALYLLIWGEAANLRFMPECLCYIFHYMALDLNHVIDQSIDIETGRPSVPAVHGVDAFLDKVVKPTYDVLEAEVKFSRNGTKPHSAWRNYDDVNEYFWSRRVFRRLQWPLSPARSFFIKPGNPGRIGKTGFVEQRSFWNVYRSFDRAVLDAGTQYSLVRTDTIFLAVRMVLKVLVAVGWTITFIVLYVRMWNQRWHDRRWSFSANSRVLNYLEAAAVFLIPQVLALVLFIVPWIWNFLEKTNWRILYVLTWWFQTRTFVGRGVREGLIDNIKYTTFWVCLLTAKFSFSYFLQIRPMVKPTKTILSLHDIRRNWFEFMPHTERIVVIFLWAPVVLIYLMDIQIWYAIFSSLTGALIGLFSHLGEIRSVEQLRLRFQFFASAMQFNLMPEEHLDAVHGGLRSKLYDAINRLKLRYGFGRPYRKIEANEQGRASKIRGPVRKTYLHPLSHGPANEVEAKRFALIWNEIIQTFREEDIISDNEVELLELPPVVWKIRVVRWPCFLLNNELLLALSQAKELWSCGGVDAKILRRNFVIDLLSYEENSCRYAIPPNIQQRLISIAKKD</sequence>
<gene>
    <name evidence="3" type="ORF">ZEAMMB73_Zm00001d030559</name>
</gene>
<feature type="transmembrane region" description="Helical" evidence="1">
    <location>
        <begin position="389"/>
        <end position="415"/>
    </location>
</feature>
<dbReference type="PANTHER" id="PTHR12741">
    <property type="entry name" value="LYST-INTERACTING PROTEIN LIP5 DOPAMINE RESPONSIVE PROTEIN DRG-1"/>
    <property type="match status" value="1"/>
</dbReference>
<feature type="domain" description="1,3-beta-glucan synthase component FKS1-like" evidence="2">
    <location>
        <begin position="175"/>
        <end position="291"/>
    </location>
</feature>
<keyword evidence="1" id="KW-1133">Transmembrane helix</keyword>
<dbReference type="InParanoid" id="A0A1D6KCZ4"/>
<reference evidence="3" key="1">
    <citation type="submission" date="2015-12" db="EMBL/GenBank/DDBJ databases">
        <title>Update maize B73 reference genome by single molecule sequencing technologies.</title>
        <authorList>
            <consortium name="Maize Genome Sequencing Project"/>
            <person name="Ware D."/>
        </authorList>
    </citation>
    <scope>NUCLEOTIDE SEQUENCE [LARGE SCALE GENOMIC DNA]</scope>
    <source>
        <tissue evidence="3">Seedling</tissue>
    </source>
</reference>
<organism evidence="3">
    <name type="scientific">Zea mays</name>
    <name type="common">Maize</name>
    <dbReference type="NCBI Taxonomy" id="4577"/>
    <lineage>
        <taxon>Eukaryota</taxon>
        <taxon>Viridiplantae</taxon>
        <taxon>Streptophyta</taxon>
        <taxon>Embryophyta</taxon>
        <taxon>Tracheophyta</taxon>
        <taxon>Spermatophyta</taxon>
        <taxon>Magnoliopsida</taxon>
        <taxon>Liliopsida</taxon>
        <taxon>Poales</taxon>
        <taxon>Poaceae</taxon>
        <taxon>PACMAD clade</taxon>
        <taxon>Panicoideae</taxon>
        <taxon>Andropogonodae</taxon>
        <taxon>Andropogoneae</taxon>
        <taxon>Tripsacinae</taxon>
        <taxon>Zea</taxon>
    </lineage>
</organism>
<evidence type="ECO:0000256" key="1">
    <source>
        <dbReference type="SAM" id="Phobius"/>
    </source>
</evidence>
<dbReference type="SMART" id="SM01205">
    <property type="entry name" value="FKS1_dom1"/>
    <property type="match status" value="1"/>
</dbReference>
<dbReference type="ExpressionAtlas" id="A0A1D6KCZ4">
    <property type="expression patterns" value="baseline and differential"/>
</dbReference>
<dbReference type="EMBL" id="CM007647">
    <property type="protein sequence ID" value="ONM01108.1"/>
    <property type="molecule type" value="Genomic_DNA"/>
</dbReference>
<proteinExistence type="predicted"/>
<accession>A0A1D6KCZ4</accession>
<dbReference type="STRING" id="4577.A0A1D6KCZ4"/>
<name>A0A1D6KCZ4_MAIZE</name>
<dbReference type="PANTHER" id="PTHR12741:SF7">
    <property type="entry name" value="CALLOSE SYNTHASE 12"/>
    <property type="match status" value="1"/>
</dbReference>
<dbReference type="InterPro" id="IPR026899">
    <property type="entry name" value="FKS1-like_dom1"/>
</dbReference>
<feature type="transmembrane region" description="Helical" evidence="1">
    <location>
        <begin position="453"/>
        <end position="471"/>
    </location>
</feature>
<protein>
    <submittedName>
        <fullName evidence="3">Callose synthase 11</fullName>
    </submittedName>
</protein>
<dbReference type="Pfam" id="PF14288">
    <property type="entry name" value="FKS1_dom1"/>
    <property type="match status" value="1"/>
</dbReference>